<gene>
    <name evidence="1" type="ORF">DSO57_1000257</name>
</gene>
<reference evidence="1" key="1">
    <citation type="submission" date="2022-04" db="EMBL/GenBank/DDBJ databases">
        <title>Genome of the entomopathogenic fungus Entomophthora muscae.</title>
        <authorList>
            <person name="Elya C."/>
            <person name="Lovett B.R."/>
            <person name="Lee E."/>
            <person name="Macias A.M."/>
            <person name="Hajek A.E."/>
            <person name="De Bivort B.L."/>
            <person name="Kasson M.T."/>
            <person name="De Fine Licht H.H."/>
            <person name="Stajich J.E."/>
        </authorList>
    </citation>
    <scope>NUCLEOTIDE SEQUENCE</scope>
    <source>
        <strain evidence="1">Berkeley</strain>
    </source>
</reference>
<accession>A0ACC2SY97</accession>
<organism evidence="1 2">
    <name type="scientific">Entomophthora muscae</name>
    <dbReference type="NCBI Taxonomy" id="34485"/>
    <lineage>
        <taxon>Eukaryota</taxon>
        <taxon>Fungi</taxon>
        <taxon>Fungi incertae sedis</taxon>
        <taxon>Zoopagomycota</taxon>
        <taxon>Entomophthoromycotina</taxon>
        <taxon>Entomophthoromycetes</taxon>
        <taxon>Entomophthorales</taxon>
        <taxon>Entomophthoraceae</taxon>
        <taxon>Entomophthora</taxon>
    </lineage>
</organism>
<dbReference type="Proteomes" id="UP001165960">
    <property type="component" value="Unassembled WGS sequence"/>
</dbReference>
<keyword evidence="2" id="KW-1185">Reference proteome</keyword>
<name>A0ACC2SY97_9FUNG</name>
<sequence length="194" mass="21156">MFSLMLGQYLLDNPALISGRDVLELGSGVGFLGILTSFLNPASITMTDFNSSVLQRLTLNVALNRHPSAPKPTISRWDWANVTDAMIGAANPSLILGADVTYDPEGIDLLVDLLARTFALRKPNECRAMIACTVRNSDTFSHFLNKLDMSPGLNHSITNLSGDLTSLNLQESAKFYYEDTVSVVNLVLITPSKH</sequence>
<evidence type="ECO:0000313" key="2">
    <source>
        <dbReference type="Proteomes" id="UP001165960"/>
    </source>
</evidence>
<protein>
    <submittedName>
        <fullName evidence="1">Uncharacterized protein</fullName>
    </submittedName>
</protein>
<comment type="caution">
    <text evidence="1">The sequence shown here is derived from an EMBL/GenBank/DDBJ whole genome shotgun (WGS) entry which is preliminary data.</text>
</comment>
<evidence type="ECO:0000313" key="1">
    <source>
        <dbReference type="EMBL" id="KAJ9067345.1"/>
    </source>
</evidence>
<dbReference type="EMBL" id="QTSX02004261">
    <property type="protein sequence ID" value="KAJ9067345.1"/>
    <property type="molecule type" value="Genomic_DNA"/>
</dbReference>
<proteinExistence type="predicted"/>